<organism evidence="1">
    <name type="scientific">Rhizobium phage IG49</name>
    <dbReference type="NCBI Taxonomy" id="3129228"/>
    <lineage>
        <taxon>Viruses</taxon>
        <taxon>Duplodnaviria</taxon>
        <taxon>Heunggongvirae</taxon>
        <taxon>Uroviricota</taxon>
        <taxon>Caudoviricetes</taxon>
    </lineage>
</organism>
<gene>
    <name evidence="1" type="ORF">VGRTQORK_CDS0077</name>
</gene>
<evidence type="ECO:0000313" key="1">
    <source>
        <dbReference type="EMBL" id="XCI77690.1"/>
    </source>
</evidence>
<name>A0AAU8HYK0_9CAUD</name>
<dbReference type="EMBL" id="PP429227">
    <property type="protein sequence ID" value="XCI77690.1"/>
    <property type="molecule type" value="Genomic_DNA"/>
</dbReference>
<protein>
    <recommendedName>
        <fullName evidence="2">Peptidase S24/S26A/S26B/S26C domain-containing protein</fullName>
    </recommendedName>
</protein>
<sequence length="96" mass="10993">MDAFPTMVLEDIRDADVPGARVIVVRNDHESLDFFSIIVGDEDEIVIVRKDDRVLIKSEEPEFVKNKRDHSPNRRMTHVIELPDQAAILSPIVKKT</sequence>
<evidence type="ECO:0008006" key="2">
    <source>
        <dbReference type="Google" id="ProtNLM"/>
    </source>
</evidence>
<proteinExistence type="predicted"/>
<reference evidence="1" key="1">
    <citation type="submission" date="2024-03" db="EMBL/GenBank/DDBJ databases">
        <authorList>
            <person name="Chantapakul B."/>
            <person name="Wang S."/>
        </authorList>
    </citation>
    <scope>NUCLEOTIDE SEQUENCE</scope>
</reference>
<accession>A0AAU8HYK0</accession>